<keyword evidence="4" id="KW-1185">Reference proteome</keyword>
<evidence type="ECO:0000313" key="2">
    <source>
        <dbReference type="EMBL" id="OSN06930.1"/>
    </source>
</evidence>
<dbReference type="EMBL" id="LUTQ01000061">
    <property type="protein sequence ID" value="OSN06930.1"/>
    <property type="molecule type" value="Genomic_DNA"/>
</dbReference>
<dbReference type="EMBL" id="LUTP01000018">
    <property type="protein sequence ID" value="OSN05836.1"/>
    <property type="molecule type" value="Genomic_DNA"/>
</dbReference>
<dbReference type="Proteomes" id="UP000194020">
    <property type="component" value="Unassembled WGS sequence"/>
</dbReference>
<dbReference type="Proteomes" id="UP000194040">
    <property type="component" value="Unassembled WGS sequence"/>
</dbReference>
<accession>A0A1X3RVA7</accession>
<organism evidence="1 3">
    <name type="scientific">Lonsdalea iberica</name>
    <dbReference type="NCBI Taxonomy" id="1082703"/>
    <lineage>
        <taxon>Bacteria</taxon>
        <taxon>Pseudomonadati</taxon>
        <taxon>Pseudomonadota</taxon>
        <taxon>Gammaproteobacteria</taxon>
        <taxon>Enterobacterales</taxon>
        <taxon>Pectobacteriaceae</taxon>
        <taxon>Lonsdalea</taxon>
    </lineage>
</organism>
<proteinExistence type="predicted"/>
<evidence type="ECO:0000313" key="3">
    <source>
        <dbReference type="Proteomes" id="UP000194020"/>
    </source>
</evidence>
<evidence type="ECO:0000313" key="1">
    <source>
        <dbReference type="EMBL" id="OSN05836.1"/>
    </source>
</evidence>
<gene>
    <name evidence="1" type="ORF">AU511_08860</name>
    <name evidence="2" type="ORF">AU512_14770</name>
</gene>
<protein>
    <submittedName>
        <fullName evidence="1">Uncharacterized protein</fullName>
    </submittedName>
</protein>
<dbReference type="RefSeq" id="WP_139823951.1">
    <property type="nucleotide sequence ID" value="NZ_LUTP01000018.1"/>
</dbReference>
<comment type="caution">
    <text evidence="1">The sequence shown here is derived from an EMBL/GenBank/DDBJ whole genome shotgun (WGS) entry which is preliminary data.</text>
</comment>
<dbReference type="AlphaFoldDB" id="A0A1X3RVA7"/>
<sequence>MKWACSDNTLYREEKAGHSGPLIMRSRRWKYFASGEFYLLYSRRHEQSANGLTPAGEAGMADALNKWRRGHLLPSKLAPRLAEGSHD</sequence>
<name>A0A1X3RVA7_9GAMM</name>
<reference evidence="3 4" key="1">
    <citation type="submission" date="2016-02" db="EMBL/GenBank/DDBJ databases">
        <title>Species-wide whole genome sequencing reveals diversity, host range in Lonsdalea quercina.</title>
        <authorList>
            <person name="Li Y."/>
        </authorList>
    </citation>
    <scope>NUCLEOTIDE SEQUENCE [LARGE SCALE GENOMIC DNA]</scope>
    <source>
        <strain evidence="1 3">LMG 26264</strain>
        <strain evidence="2 4">LMG 26265</strain>
    </source>
</reference>
<evidence type="ECO:0000313" key="4">
    <source>
        <dbReference type="Proteomes" id="UP000194040"/>
    </source>
</evidence>